<evidence type="ECO:0000313" key="3">
    <source>
        <dbReference type="Proteomes" id="UP000032614"/>
    </source>
</evidence>
<proteinExistence type="predicted"/>
<evidence type="ECO:0000313" key="2">
    <source>
        <dbReference type="EMBL" id="MDT8842639.1"/>
    </source>
</evidence>
<organism evidence="2 4">
    <name type="scientific">Paraburkholderia fungorum</name>
    <dbReference type="NCBI Taxonomy" id="134537"/>
    <lineage>
        <taxon>Bacteria</taxon>
        <taxon>Pseudomonadati</taxon>
        <taxon>Pseudomonadota</taxon>
        <taxon>Betaproteobacteria</taxon>
        <taxon>Burkholderiales</taxon>
        <taxon>Burkholderiaceae</taxon>
        <taxon>Paraburkholderia</taxon>
    </lineage>
</organism>
<dbReference type="RefSeq" id="WP_046564665.1">
    <property type="nucleotide sequence ID" value="NZ_CP010025.1"/>
</dbReference>
<accession>A0AAP5UZX3</accession>
<dbReference type="EMBL" id="CP010025">
    <property type="protein sequence ID" value="AJZ56797.1"/>
    <property type="molecule type" value="Genomic_DNA"/>
</dbReference>
<dbReference type="EMBL" id="JANSLM010000018">
    <property type="protein sequence ID" value="MDT8842639.1"/>
    <property type="molecule type" value="Genomic_DNA"/>
</dbReference>
<reference evidence="1 3" key="1">
    <citation type="journal article" date="2015" name="Genome Announc.">
        <title>Complete genome sequences for 59 burkholderia isolates, both pathogenic and near neighbor.</title>
        <authorList>
            <person name="Johnson S.L."/>
            <person name="Bishop-Lilly K.A."/>
            <person name="Ladner J.T."/>
            <person name="Daligault H.E."/>
            <person name="Davenport K.W."/>
            <person name="Jaissle J."/>
            <person name="Frey K.G."/>
            <person name="Koroleva G.I."/>
            <person name="Bruce D.C."/>
            <person name="Coyne S.R."/>
            <person name="Broomall S.M."/>
            <person name="Li P.E."/>
            <person name="Teshima H."/>
            <person name="Gibbons H.S."/>
            <person name="Palacios G.F."/>
            <person name="Rosenzweig C.N."/>
            <person name="Redden C.L."/>
            <person name="Xu Y."/>
            <person name="Minogue T.D."/>
            <person name="Chain P.S."/>
        </authorList>
    </citation>
    <scope>NUCLEOTIDE SEQUENCE [LARGE SCALE GENOMIC DNA]</scope>
    <source>
        <strain evidence="1 3">ATCC BAA-463</strain>
    </source>
</reference>
<dbReference type="Proteomes" id="UP000032614">
    <property type="component" value="Chromosome 3"/>
</dbReference>
<gene>
    <name evidence="1" type="ORF">OI25_7217</name>
    <name evidence="2" type="ORF">ParKJ_34955</name>
</gene>
<protein>
    <submittedName>
        <fullName evidence="2">Uncharacterized protein</fullName>
    </submittedName>
</protein>
<dbReference type="GeneID" id="66513562"/>
<dbReference type="KEGG" id="bfn:OI25_7217"/>
<name>A0AAP5UZX3_9BURK</name>
<dbReference type="Proteomes" id="UP001246473">
    <property type="component" value="Unassembled WGS sequence"/>
</dbReference>
<dbReference type="AlphaFoldDB" id="A0AAP5UZX3"/>
<reference evidence="2" key="2">
    <citation type="submission" date="2022-08" db="EMBL/GenBank/DDBJ databases">
        <authorList>
            <person name="Kim S.-J."/>
        </authorList>
    </citation>
    <scope>NUCLEOTIDE SEQUENCE</scope>
    <source>
        <strain evidence="2">KJ</strain>
    </source>
</reference>
<evidence type="ECO:0000313" key="4">
    <source>
        <dbReference type="Proteomes" id="UP001246473"/>
    </source>
</evidence>
<sequence>MPLIASAQSPADSDKIVVMRDGESVLMLPAVFEPQQTYMVVQRHGDVAVVPYSDAKDCARFAKQLGGSCLSGVDAMKRFNAR</sequence>
<evidence type="ECO:0000313" key="1">
    <source>
        <dbReference type="EMBL" id="AJZ56797.1"/>
    </source>
</evidence>